<dbReference type="AlphaFoldDB" id="A0A2V3DTJ3"/>
<keyword evidence="5" id="KW-1185">Reference proteome</keyword>
<reference evidence="4 5" key="1">
    <citation type="submission" date="2018-05" db="EMBL/GenBank/DDBJ databases">
        <title>Genetic diversity of glacier-inhabiting Cryobacterium bacteria in China and description of Cryobacterium mengkeensis sp. nov. and Arthrobacter glacialis sp. nov.</title>
        <authorList>
            <person name="Liu Q."/>
            <person name="Xin Y.-H."/>
        </authorList>
    </citation>
    <scope>NUCLEOTIDE SEQUENCE [LARGE SCALE GENOMIC DNA]</scope>
    <source>
        <strain evidence="4 5">GP3</strain>
    </source>
</reference>
<protein>
    <recommendedName>
        <fullName evidence="3">DUF4232 domain-containing protein</fullName>
    </recommendedName>
</protein>
<keyword evidence="2" id="KW-0732">Signal</keyword>
<name>A0A2V3DTJ3_9MICC</name>
<dbReference type="Pfam" id="PF14016">
    <property type="entry name" value="DUF4232"/>
    <property type="match status" value="1"/>
</dbReference>
<evidence type="ECO:0000256" key="1">
    <source>
        <dbReference type="SAM" id="MobiDB-lite"/>
    </source>
</evidence>
<comment type="caution">
    <text evidence="4">The sequence shown here is derived from an EMBL/GenBank/DDBJ whole genome shotgun (WGS) entry which is preliminary data.</text>
</comment>
<organism evidence="4 5">
    <name type="scientific">Arthrobacter psychrochitiniphilus</name>
    <dbReference type="NCBI Taxonomy" id="291045"/>
    <lineage>
        <taxon>Bacteria</taxon>
        <taxon>Bacillati</taxon>
        <taxon>Actinomycetota</taxon>
        <taxon>Actinomycetes</taxon>
        <taxon>Micrococcales</taxon>
        <taxon>Micrococcaceae</taxon>
        <taxon>Arthrobacter</taxon>
    </lineage>
</organism>
<evidence type="ECO:0000313" key="5">
    <source>
        <dbReference type="Proteomes" id="UP000246303"/>
    </source>
</evidence>
<proteinExistence type="predicted"/>
<feature type="domain" description="DUF4232" evidence="3">
    <location>
        <begin position="94"/>
        <end position="227"/>
    </location>
</feature>
<feature type="region of interest" description="Disordered" evidence="1">
    <location>
        <begin position="33"/>
        <end position="93"/>
    </location>
</feature>
<evidence type="ECO:0000256" key="2">
    <source>
        <dbReference type="SAM" id="SignalP"/>
    </source>
</evidence>
<dbReference type="EMBL" id="QHLZ01000002">
    <property type="protein sequence ID" value="PXA66727.1"/>
    <property type="molecule type" value="Genomic_DNA"/>
</dbReference>
<feature type="compositionally biased region" description="Low complexity" evidence="1">
    <location>
        <begin position="41"/>
        <end position="87"/>
    </location>
</feature>
<dbReference type="InterPro" id="IPR025326">
    <property type="entry name" value="DUF4232"/>
</dbReference>
<dbReference type="Proteomes" id="UP000246303">
    <property type="component" value="Unassembled WGS sequence"/>
</dbReference>
<evidence type="ECO:0000259" key="3">
    <source>
        <dbReference type="Pfam" id="PF14016"/>
    </source>
</evidence>
<feature type="region of interest" description="Disordered" evidence="1">
    <location>
        <begin position="146"/>
        <end position="167"/>
    </location>
</feature>
<feature type="signal peptide" evidence="2">
    <location>
        <begin position="1"/>
        <end position="31"/>
    </location>
</feature>
<accession>A0A2V3DTJ3</accession>
<dbReference type="RefSeq" id="WP_110105041.1">
    <property type="nucleotide sequence ID" value="NZ_JACBZZ010000001.1"/>
</dbReference>
<dbReference type="OrthoDB" id="3268346at2"/>
<sequence length="229" mass="22572">MTSPQRTPVQQYSWGKLLTAASMILLGSSLAACGAQSSGDSTASPRPSSAATTATTASPSAGTPSPSAGQAPSSAVSPTSAAPITPTDQGVPLCPASSLSGALDDSGGGAAGHIYMTLVLTNSSAAPCILDGYPGVSMVAAGSTTPIGAPAERDPQAPSKGPITLAPGDSAGATLRYTQAGNYQNCQRVQAESILVYPPSATDSLAISRTLTACSNEDIKLLSIGAFTQ</sequence>
<feature type="chain" id="PRO_5038948132" description="DUF4232 domain-containing protein" evidence="2">
    <location>
        <begin position="32"/>
        <end position="229"/>
    </location>
</feature>
<evidence type="ECO:0000313" key="4">
    <source>
        <dbReference type="EMBL" id="PXA66727.1"/>
    </source>
</evidence>
<gene>
    <name evidence="4" type="ORF">CVS29_03905</name>
</gene>
<dbReference type="PROSITE" id="PS51257">
    <property type="entry name" value="PROKAR_LIPOPROTEIN"/>
    <property type="match status" value="1"/>
</dbReference>